<dbReference type="STRING" id="98765.A0A2R6NGW8"/>
<name>A0A2R6NGW8_9APHY</name>
<dbReference type="OrthoDB" id="9972196at2759"/>
<gene>
    <name evidence="1" type="ORF">PHLCEN_2v12653</name>
</gene>
<protein>
    <submittedName>
        <fullName evidence="1">Uncharacterized protein</fullName>
    </submittedName>
</protein>
<proteinExistence type="predicted"/>
<dbReference type="AlphaFoldDB" id="A0A2R6NGW8"/>
<accession>A0A2R6NGW8</accession>
<sequence length="75" mass="8085">MKKGFVALTPPGFFVLFLGLSRAMVNFTILAGGYTSFVVSYLFNSDTSSLDVLNQSPTGANPSWLSLHPTNKSIL</sequence>
<dbReference type="EMBL" id="MLYV02001282">
    <property type="protein sequence ID" value="PSR71488.1"/>
    <property type="molecule type" value="Genomic_DNA"/>
</dbReference>
<comment type="caution">
    <text evidence="1">The sequence shown here is derived from an EMBL/GenBank/DDBJ whole genome shotgun (WGS) entry which is preliminary data.</text>
</comment>
<organism evidence="1 2">
    <name type="scientific">Hermanssonia centrifuga</name>
    <dbReference type="NCBI Taxonomy" id="98765"/>
    <lineage>
        <taxon>Eukaryota</taxon>
        <taxon>Fungi</taxon>
        <taxon>Dikarya</taxon>
        <taxon>Basidiomycota</taxon>
        <taxon>Agaricomycotina</taxon>
        <taxon>Agaricomycetes</taxon>
        <taxon>Polyporales</taxon>
        <taxon>Meruliaceae</taxon>
        <taxon>Hermanssonia</taxon>
    </lineage>
</organism>
<evidence type="ECO:0000313" key="1">
    <source>
        <dbReference type="EMBL" id="PSR71488.1"/>
    </source>
</evidence>
<evidence type="ECO:0000313" key="2">
    <source>
        <dbReference type="Proteomes" id="UP000186601"/>
    </source>
</evidence>
<dbReference type="Proteomes" id="UP000186601">
    <property type="component" value="Unassembled WGS sequence"/>
</dbReference>
<dbReference type="InterPro" id="IPR015943">
    <property type="entry name" value="WD40/YVTN_repeat-like_dom_sf"/>
</dbReference>
<dbReference type="Gene3D" id="2.130.10.10">
    <property type="entry name" value="YVTN repeat-like/Quinoprotein amine dehydrogenase"/>
    <property type="match status" value="1"/>
</dbReference>
<keyword evidence="2" id="KW-1185">Reference proteome</keyword>
<reference evidence="1 2" key="1">
    <citation type="submission" date="2018-02" db="EMBL/GenBank/DDBJ databases">
        <title>Genome sequence of the basidiomycete white-rot fungus Phlebia centrifuga.</title>
        <authorList>
            <person name="Granchi Z."/>
            <person name="Peng M."/>
            <person name="de Vries R.P."/>
            <person name="Hilden K."/>
            <person name="Makela M.R."/>
            <person name="Grigoriev I."/>
            <person name="Riley R."/>
        </authorList>
    </citation>
    <scope>NUCLEOTIDE SEQUENCE [LARGE SCALE GENOMIC DNA]</scope>
    <source>
        <strain evidence="1 2">FBCC195</strain>
    </source>
</reference>